<proteinExistence type="predicted"/>
<dbReference type="InterPro" id="IPR016187">
    <property type="entry name" value="CTDL_fold"/>
</dbReference>
<evidence type="ECO:0000313" key="8">
    <source>
        <dbReference type="Proteomes" id="UP000694395"/>
    </source>
</evidence>
<keyword evidence="4" id="KW-0175">Coiled coil</keyword>
<keyword evidence="5" id="KW-0472">Membrane</keyword>
<dbReference type="SUPFAM" id="SSF56436">
    <property type="entry name" value="C-type lectin-like"/>
    <property type="match status" value="1"/>
</dbReference>
<keyword evidence="8" id="KW-1185">Reference proteome</keyword>
<dbReference type="Ensembl" id="ENSOMYT00000152990.1">
    <property type="protein sequence ID" value="ENSOMYP00000114886.1"/>
    <property type="gene ID" value="ENSOMYG00000000628.2"/>
</dbReference>
<keyword evidence="5" id="KW-0812">Transmembrane</keyword>
<reference evidence="7" key="3">
    <citation type="submission" date="2025-09" db="UniProtKB">
        <authorList>
            <consortium name="Ensembl"/>
        </authorList>
    </citation>
    <scope>IDENTIFICATION</scope>
</reference>
<dbReference type="InterPro" id="IPR052309">
    <property type="entry name" value="C-type_Lectin_Domain_Fam1"/>
</dbReference>
<evidence type="ECO:0000259" key="6">
    <source>
        <dbReference type="PROSITE" id="PS50041"/>
    </source>
</evidence>
<keyword evidence="1" id="KW-0430">Lectin</keyword>
<dbReference type="RefSeq" id="XP_021415041.2">
    <property type="nucleotide sequence ID" value="XM_021559366.2"/>
</dbReference>
<dbReference type="KEGG" id="omy:110487428"/>
<keyword evidence="3" id="KW-0325">Glycoprotein</keyword>
<reference evidence="7" key="1">
    <citation type="submission" date="2020-07" db="EMBL/GenBank/DDBJ databases">
        <title>A long reads based de novo assembly of the rainbow trout Arlee double haploid line genome.</title>
        <authorList>
            <person name="Gao G."/>
            <person name="Palti Y."/>
        </authorList>
    </citation>
    <scope>NUCLEOTIDE SEQUENCE [LARGE SCALE GENOMIC DNA]</scope>
</reference>
<gene>
    <name evidence="7" type="primary">LOC110487428</name>
</gene>
<dbReference type="PANTHER" id="PTHR46490:SF6">
    <property type="entry name" value="ASIALOGLYCOPROTEIN RECEPTOR 1-LIKE-RELATED"/>
    <property type="match status" value="1"/>
</dbReference>
<feature type="coiled-coil region" evidence="4">
    <location>
        <begin position="150"/>
        <end position="177"/>
    </location>
</feature>
<dbReference type="Pfam" id="PF00059">
    <property type="entry name" value="Lectin_C"/>
    <property type="match status" value="1"/>
</dbReference>
<dbReference type="SMART" id="SM00034">
    <property type="entry name" value="CLECT"/>
    <property type="match status" value="1"/>
</dbReference>
<feature type="transmembrane region" description="Helical" evidence="5">
    <location>
        <begin position="77"/>
        <end position="100"/>
    </location>
</feature>
<dbReference type="AlphaFoldDB" id="A0A8K9URY2"/>
<evidence type="ECO:0000256" key="1">
    <source>
        <dbReference type="ARBA" id="ARBA00022734"/>
    </source>
</evidence>
<protein>
    <recommendedName>
        <fullName evidence="6">C-type lectin domain-containing protein</fullName>
    </recommendedName>
</protein>
<name>A0A8K9URY2_ONCMY</name>
<feature type="domain" description="C-type lectin" evidence="6">
    <location>
        <begin position="214"/>
        <end position="333"/>
    </location>
</feature>
<sequence length="341" mass="39076">MYQYLIVSILGYGACLGKCRNKCVNIIEYVCVPFLFPTENKEEETVYAEVKGSAVTQRNPATAVDERPALHSQPFRGVAVCLGVLCVLLVSAIIGLYVYFSTALSEHNTKLVRELEQLTDVRAFLLAANQDLTNLNSNLSTANHILRCDYSKVSTANQRLAAEKEALSRERDRLNWNLKYIYQFENFPVNQYCSPKDDVGERKCNPCQSGWMLFQSSCYQILYHSSPWKTWEQSRENCKTNHSDLLVIGSQEEQEFIHNHTQYYFDIHHGYWIGLTDIANVNQWLWVNGSHQTDGFWKRQTGGGNCALTVPNNEPLANWNAESCSMQNRWICESRALLWSD</sequence>
<dbReference type="InterPro" id="IPR001304">
    <property type="entry name" value="C-type_lectin-like"/>
</dbReference>
<dbReference type="PROSITE" id="PS50041">
    <property type="entry name" value="C_TYPE_LECTIN_2"/>
    <property type="match status" value="1"/>
</dbReference>
<evidence type="ECO:0000256" key="3">
    <source>
        <dbReference type="ARBA" id="ARBA00023180"/>
    </source>
</evidence>
<dbReference type="InterPro" id="IPR016186">
    <property type="entry name" value="C-type_lectin-like/link_sf"/>
</dbReference>
<dbReference type="OrthoDB" id="2142683at2759"/>
<reference evidence="7" key="2">
    <citation type="submission" date="2025-08" db="UniProtKB">
        <authorList>
            <consortium name="Ensembl"/>
        </authorList>
    </citation>
    <scope>IDENTIFICATION</scope>
</reference>
<evidence type="ECO:0000256" key="2">
    <source>
        <dbReference type="ARBA" id="ARBA00023157"/>
    </source>
</evidence>
<evidence type="ECO:0000256" key="4">
    <source>
        <dbReference type="SAM" id="Coils"/>
    </source>
</evidence>
<organism evidence="7 8">
    <name type="scientific">Oncorhynchus mykiss</name>
    <name type="common">Rainbow trout</name>
    <name type="synonym">Salmo gairdneri</name>
    <dbReference type="NCBI Taxonomy" id="8022"/>
    <lineage>
        <taxon>Eukaryota</taxon>
        <taxon>Metazoa</taxon>
        <taxon>Chordata</taxon>
        <taxon>Craniata</taxon>
        <taxon>Vertebrata</taxon>
        <taxon>Euteleostomi</taxon>
        <taxon>Actinopterygii</taxon>
        <taxon>Neopterygii</taxon>
        <taxon>Teleostei</taxon>
        <taxon>Protacanthopterygii</taxon>
        <taxon>Salmoniformes</taxon>
        <taxon>Salmonidae</taxon>
        <taxon>Salmoninae</taxon>
        <taxon>Oncorhynchus</taxon>
    </lineage>
</organism>
<dbReference type="Gene3D" id="3.10.100.10">
    <property type="entry name" value="Mannose-Binding Protein A, subunit A"/>
    <property type="match status" value="1"/>
</dbReference>
<dbReference type="GO" id="GO:0030246">
    <property type="term" value="F:carbohydrate binding"/>
    <property type="evidence" value="ECO:0007669"/>
    <property type="project" value="UniProtKB-KW"/>
</dbReference>
<accession>A0A8K9URY2</accession>
<keyword evidence="5" id="KW-1133">Transmembrane helix</keyword>
<dbReference type="GeneID" id="110487428"/>
<keyword evidence="2" id="KW-1015">Disulfide bond</keyword>
<evidence type="ECO:0000313" key="7">
    <source>
        <dbReference type="Ensembl" id="ENSOMYP00000114886.1"/>
    </source>
</evidence>
<evidence type="ECO:0000256" key="5">
    <source>
        <dbReference type="SAM" id="Phobius"/>
    </source>
</evidence>
<dbReference type="Proteomes" id="UP000694395">
    <property type="component" value="Chromosome 2"/>
</dbReference>
<dbReference type="PANTHER" id="PTHR46490">
    <property type="entry name" value="C-TYPE LECTIN DOMAIN FAMILY 12 MEMBER A-RELATED"/>
    <property type="match status" value="1"/>
</dbReference>
<dbReference type="GeneTree" id="ENSGT01030000234575"/>